<reference evidence="1" key="1">
    <citation type="submission" date="2023-07" db="EMBL/GenBank/DDBJ databases">
        <title>Genomic Encyclopedia of Type Strains, Phase IV (KMG-IV): sequencing the most valuable type-strain genomes for metagenomic binning, comparative biology and taxonomic classification.</title>
        <authorList>
            <person name="Goeker M."/>
        </authorList>
    </citation>
    <scope>NUCLEOTIDE SEQUENCE</scope>
    <source>
        <strain evidence="1">DSM 24202</strain>
    </source>
</reference>
<name>A0AAE3VIV2_9BACT</name>
<dbReference type="Proteomes" id="UP001238163">
    <property type="component" value="Unassembled WGS sequence"/>
</dbReference>
<dbReference type="EMBL" id="JAUSVL010000001">
    <property type="protein sequence ID" value="MDQ0291362.1"/>
    <property type="molecule type" value="Genomic_DNA"/>
</dbReference>
<dbReference type="AlphaFoldDB" id="A0AAE3VIV2"/>
<keyword evidence="2" id="KW-1185">Reference proteome</keyword>
<organism evidence="1 2">
    <name type="scientific">Oligosphaera ethanolica</name>
    <dbReference type="NCBI Taxonomy" id="760260"/>
    <lineage>
        <taxon>Bacteria</taxon>
        <taxon>Pseudomonadati</taxon>
        <taxon>Lentisphaerota</taxon>
        <taxon>Oligosphaeria</taxon>
        <taxon>Oligosphaerales</taxon>
        <taxon>Oligosphaeraceae</taxon>
        <taxon>Oligosphaera</taxon>
    </lineage>
</organism>
<proteinExistence type="predicted"/>
<evidence type="ECO:0000313" key="2">
    <source>
        <dbReference type="Proteomes" id="UP001238163"/>
    </source>
</evidence>
<accession>A0AAE3VIV2</accession>
<sequence>MTAAWRGLLSERENELWNRDNPCIKKEKHDEDITRIASRNFGIDLRHG</sequence>
<comment type="caution">
    <text evidence="1">The sequence shown here is derived from an EMBL/GenBank/DDBJ whole genome shotgun (WGS) entry which is preliminary data.</text>
</comment>
<protein>
    <submittedName>
        <fullName evidence="1">Uncharacterized protein</fullName>
    </submittedName>
</protein>
<gene>
    <name evidence="1" type="ORF">J3R75_003469</name>
</gene>
<evidence type="ECO:0000313" key="1">
    <source>
        <dbReference type="EMBL" id="MDQ0291362.1"/>
    </source>
</evidence>